<accession>A0A1C5JIP5</accession>
<feature type="region of interest" description="Disordered" evidence="1">
    <location>
        <begin position="10"/>
        <end position="37"/>
    </location>
</feature>
<feature type="signal peptide" evidence="2">
    <location>
        <begin position="1"/>
        <end position="18"/>
    </location>
</feature>
<feature type="chain" id="PRO_5008719700" description="WD40-like Beta Propeller Repeat" evidence="2">
    <location>
        <begin position="19"/>
        <end position="386"/>
    </location>
</feature>
<reference evidence="3 4" key="1">
    <citation type="submission" date="2016-06" db="EMBL/GenBank/DDBJ databases">
        <authorList>
            <person name="Kjaerup R.B."/>
            <person name="Dalgaard T.S."/>
            <person name="Juul-Madsen H.R."/>
        </authorList>
    </citation>
    <scope>NUCLEOTIDE SEQUENCE [LARGE SCALE GENOMIC DNA]</scope>
    <source>
        <strain evidence="3 4">DSM 45097</strain>
    </source>
</reference>
<evidence type="ECO:0000313" key="4">
    <source>
        <dbReference type="Proteomes" id="UP000198210"/>
    </source>
</evidence>
<name>A0A1C5JIP5_9ACTN</name>
<evidence type="ECO:0000256" key="1">
    <source>
        <dbReference type="SAM" id="MobiDB-lite"/>
    </source>
</evidence>
<keyword evidence="2" id="KW-0732">Signal</keyword>
<feature type="compositionally biased region" description="Low complexity" evidence="1">
    <location>
        <begin position="10"/>
        <end position="36"/>
    </location>
</feature>
<proteinExistence type="predicted"/>
<evidence type="ECO:0000313" key="3">
    <source>
        <dbReference type="EMBL" id="SCG70422.1"/>
    </source>
</evidence>
<keyword evidence="4" id="KW-1185">Reference proteome</keyword>
<evidence type="ECO:0000256" key="2">
    <source>
        <dbReference type="SAM" id="SignalP"/>
    </source>
</evidence>
<gene>
    <name evidence="3" type="ORF">GA0074704_4549</name>
</gene>
<dbReference type="AlphaFoldDB" id="A0A1C5JIP5"/>
<dbReference type="SUPFAM" id="SSF69322">
    <property type="entry name" value="Tricorn protease domain 2"/>
    <property type="match status" value="1"/>
</dbReference>
<organism evidence="3 4">
    <name type="scientific">Micromonospora siamensis</name>
    <dbReference type="NCBI Taxonomy" id="299152"/>
    <lineage>
        <taxon>Bacteria</taxon>
        <taxon>Bacillati</taxon>
        <taxon>Actinomycetota</taxon>
        <taxon>Actinomycetes</taxon>
        <taxon>Micromonosporales</taxon>
        <taxon>Micromonosporaceae</taxon>
        <taxon>Micromonospora</taxon>
    </lineage>
</organism>
<protein>
    <recommendedName>
        <fullName evidence="5">WD40-like Beta Propeller Repeat</fullName>
    </recommendedName>
</protein>
<sequence length="386" mass="41243">MALLLAACTPAGPPAASASPAGVEATPATRVTTPPTSDFCSVPLPQSWRDAIRDSRLPQRPGERWVGLVPAPDGRSAFATVAEGTAAAPMTLVWQRADGSRREVATMPDMFTLPLWAVFDGRWLVYLRSDLGRAAPHGSGGGELFVWDARAGGEPRQLADTNGMPGLLLHDGTLAVTRVLGRHRSEVVRYDLAAGTSRPVASGWVTAVGFRGDDLLWYDDTARRLRSSGAEPAVPPGPLSAQMLTTDGLTTAWTSRDELTLTAWRPGWPAPVRLFRVPPAPKGPPPSLVPHGSGTPPPAVPDWADPFRTVGRPRAVGDLVVFEFKQGWYVADLRSGSYARLAADHTLPSLTGTALLLDPDDTSVPPERHAYSLIHLDRLPPLPGCR</sequence>
<dbReference type="EMBL" id="LT607751">
    <property type="protein sequence ID" value="SCG70422.1"/>
    <property type="molecule type" value="Genomic_DNA"/>
</dbReference>
<evidence type="ECO:0008006" key="5">
    <source>
        <dbReference type="Google" id="ProtNLM"/>
    </source>
</evidence>
<dbReference type="Proteomes" id="UP000198210">
    <property type="component" value="Chromosome I"/>
</dbReference>